<reference evidence="2" key="1">
    <citation type="submission" date="2022-11" db="UniProtKB">
        <authorList>
            <consortium name="WormBaseParasite"/>
        </authorList>
    </citation>
    <scope>IDENTIFICATION</scope>
</reference>
<sequence length="127" mass="14558">MVYGEFSTLNLVEVKHIRERHHVILMVKRNLTFVSAKFCAYSFIFGTTNFAKQFYQTIIRHVHRQQVVERPPPTNAVTQNAPEVVINAEIIIEELNGEAESVVVHDKNDTNVSSLENFNVSNSDQEE</sequence>
<protein>
    <submittedName>
        <fullName evidence="2">Uncharacterized protein</fullName>
    </submittedName>
</protein>
<keyword evidence="1" id="KW-1185">Reference proteome</keyword>
<organism evidence="1 2">
    <name type="scientific">Panagrolaimus superbus</name>
    <dbReference type="NCBI Taxonomy" id="310955"/>
    <lineage>
        <taxon>Eukaryota</taxon>
        <taxon>Metazoa</taxon>
        <taxon>Ecdysozoa</taxon>
        <taxon>Nematoda</taxon>
        <taxon>Chromadorea</taxon>
        <taxon>Rhabditida</taxon>
        <taxon>Tylenchina</taxon>
        <taxon>Panagrolaimomorpha</taxon>
        <taxon>Panagrolaimoidea</taxon>
        <taxon>Panagrolaimidae</taxon>
        <taxon>Panagrolaimus</taxon>
    </lineage>
</organism>
<proteinExistence type="predicted"/>
<dbReference type="AlphaFoldDB" id="A0A914XXQ5"/>
<evidence type="ECO:0000313" key="2">
    <source>
        <dbReference type="WBParaSite" id="PSU_v2.g11739.t1"/>
    </source>
</evidence>
<dbReference type="Proteomes" id="UP000887577">
    <property type="component" value="Unplaced"/>
</dbReference>
<name>A0A914XXQ5_9BILA</name>
<accession>A0A914XXQ5</accession>
<dbReference type="WBParaSite" id="PSU_v2.g11739.t1">
    <property type="protein sequence ID" value="PSU_v2.g11739.t1"/>
    <property type="gene ID" value="PSU_v2.g11739"/>
</dbReference>
<evidence type="ECO:0000313" key="1">
    <source>
        <dbReference type="Proteomes" id="UP000887577"/>
    </source>
</evidence>